<reference evidence="18 19" key="1">
    <citation type="submission" date="2015-07" db="EMBL/GenBank/DDBJ databases">
        <title>Whole genome sequencing of Bosea vaviloviae isolated from cave pool.</title>
        <authorList>
            <person name="Tan N.E.H."/>
            <person name="Lee Y.P."/>
            <person name="Gan H.M."/>
            <person name="Barton H."/>
            <person name="Savka M.A."/>
        </authorList>
    </citation>
    <scope>NUCLEOTIDE SEQUENCE [LARGE SCALE GENOMIC DNA]</scope>
    <source>
        <strain evidence="18 19">SD260</strain>
    </source>
</reference>
<keyword evidence="9" id="KW-0574">Periplasm</keyword>
<dbReference type="GO" id="GO:0042597">
    <property type="term" value="C:periplasmic space"/>
    <property type="evidence" value="ECO:0007669"/>
    <property type="project" value="UniProtKB-SubCell"/>
</dbReference>
<dbReference type="InterPro" id="IPR009003">
    <property type="entry name" value="Peptidase_S1_PA"/>
</dbReference>
<dbReference type="PANTHER" id="PTHR22939:SF130">
    <property type="entry name" value="PERIPLASMIC SERINE ENDOPROTEASE DEGP-LIKE-RELATED"/>
    <property type="match status" value="1"/>
</dbReference>
<keyword evidence="11" id="KW-0720">Serine protease</keyword>
<evidence type="ECO:0000256" key="8">
    <source>
        <dbReference type="ARBA" id="ARBA00022737"/>
    </source>
</evidence>
<feature type="domain" description="PDZ" evidence="17">
    <location>
        <begin position="302"/>
        <end position="365"/>
    </location>
</feature>
<dbReference type="Proteomes" id="UP000037822">
    <property type="component" value="Unassembled WGS sequence"/>
</dbReference>
<comment type="caution">
    <text evidence="18">The sequence shown here is derived from an EMBL/GenBank/DDBJ whole genome shotgun (WGS) entry which is preliminary data.</text>
</comment>
<accession>A0A0N1F1Z8</accession>
<evidence type="ECO:0000256" key="7">
    <source>
        <dbReference type="ARBA" id="ARBA00022729"/>
    </source>
</evidence>
<evidence type="ECO:0000256" key="12">
    <source>
        <dbReference type="ARBA" id="ARBA00023016"/>
    </source>
</evidence>
<feature type="binding site" evidence="15">
    <location>
        <position position="173"/>
    </location>
    <ligand>
        <name>substrate</name>
    </ligand>
</feature>
<proteinExistence type="inferred from homology"/>
<sequence>MAVSKNTSTLSSRKRWMASVAALAMLAGSSYGVMTFAGAHDARAAQVVTSDLAAQTMPSFSTVVQRVKPAVVSVKVKLDAGITKTADLSEQLDNLPPQIQEFFKRFGQQDQSPASPRARQAPAMAQSSGFFISADGYVVTNNHVVENAKEVTITRSDGTELAAKVVGTDPKTDLALLKVATKGDYPFVALAREAPMVGDWVVAIGNPFGLGGTVTAGIVSAHGRDIGSGPYDDYLQIDAPINKGNSGGPTFNLKGEVVGVNTAIFSPSGGSVGLAFAIPASTVTSVVDQLEHGGRVNRAYLGVRVQPVTQDLADGLGLPTAAGALIDTAEPGTPAAAAGLKSGDVITKMNGVTIKDARELTRKVGAMKSNDKAEFTYLRDGKELTANVALAVQNDERQAKADSSSPDAKSILGVKLAPAKAVPGAGDVGVVVVGVDPDGQGAAKGLAEGSIILEVAGKPVDRPEQVKSGLEQARKDGKKAALLKIKTADGSRFMAVTFAAG</sequence>
<comment type="catalytic activity">
    <reaction evidence="1">
        <text>Acts on substrates that are at least partially unfolded. The cleavage site P1 residue is normally between a pair of hydrophobic residues, such as Val-|-Val.</text>
        <dbReference type="EC" id="3.4.21.107"/>
    </reaction>
</comment>
<dbReference type="OrthoDB" id="7358927at2"/>
<keyword evidence="12" id="KW-0346">Stress response</keyword>
<evidence type="ECO:0000256" key="3">
    <source>
        <dbReference type="ARBA" id="ARBA00010541"/>
    </source>
</evidence>
<feature type="signal peptide" evidence="16">
    <location>
        <begin position="1"/>
        <end position="32"/>
    </location>
</feature>
<comment type="similarity">
    <text evidence="3">Belongs to the peptidase S1C family.</text>
</comment>
<keyword evidence="8" id="KW-0677">Repeat</keyword>
<dbReference type="PANTHER" id="PTHR22939">
    <property type="entry name" value="SERINE PROTEASE FAMILY S1C HTRA-RELATED"/>
    <property type="match status" value="1"/>
</dbReference>
<dbReference type="InterPro" id="IPR001940">
    <property type="entry name" value="Peptidase_S1C"/>
</dbReference>
<evidence type="ECO:0000256" key="4">
    <source>
        <dbReference type="ARBA" id="ARBA00013035"/>
    </source>
</evidence>
<dbReference type="InterPro" id="IPR011782">
    <property type="entry name" value="Pept_S1C_Do"/>
</dbReference>
<keyword evidence="6" id="KW-0645">Protease</keyword>
<dbReference type="EC" id="3.4.21.107" evidence="4"/>
<keyword evidence="19" id="KW-1185">Reference proteome</keyword>
<dbReference type="GO" id="GO:0004252">
    <property type="term" value="F:serine-type endopeptidase activity"/>
    <property type="evidence" value="ECO:0007669"/>
    <property type="project" value="InterPro"/>
</dbReference>
<organism evidence="18 19">
    <name type="scientific">Bosea vaviloviae</name>
    <dbReference type="NCBI Taxonomy" id="1526658"/>
    <lineage>
        <taxon>Bacteria</taxon>
        <taxon>Pseudomonadati</taxon>
        <taxon>Pseudomonadota</taxon>
        <taxon>Alphaproteobacteria</taxon>
        <taxon>Hyphomicrobiales</taxon>
        <taxon>Boseaceae</taxon>
        <taxon>Bosea</taxon>
    </lineage>
</organism>
<dbReference type="InterPro" id="IPR036034">
    <property type="entry name" value="PDZ_sf"/>
</dbReference>
<evidence type="ECO:0000313" key="19">
    <source>
        <dbReference type="Proteomes" id="UP000037822"/>
    </source>
</evidence>
<dbReference type="SMART" id="SM00228">
    <property type="entry name" value="PDZ"/>
    <property type="match status" value="2"/>
</dbReference>
<dbReference type="Gene3D" id="2.30.42.10">
    <property type="match status" value="2"/>
</dbReference>
<gene>
    <name evidence="18" type="ORF">AE618_21265</name>
</gene>
<evidence type="ECO:0000256" key="1">
    <source>
        <dbReference type="ARBA" id="ARBA00001772"/>
    </source>
</evidence>
<dbReference type="FunFam" id="2.40.10.120:FF:000007">
    <property type="entry name" value="Periplasmic serine endoprotease DegP-like"/>
    <property type="match status" value="1"/>
</dbReference>
<dbReference type="EMBL" id="LGSZ01000054">
    <property type="protein sequence ID" value="KPH78335.1"/>
    <property type="molecule type" value="Genomic_DNA"/>
</dbReference>
<evidence type="ECO:0000313" key="18">
    <source>
        <dbReference type="EMBL" id="KPH78335.1"/>
    </source>
</evidence>
<evidence type="ECO:0000256" key="5">
    <source>
        <dbReference type="ARBA" id="ARBA00013958"/>
    </source>
</evidence>
<evidence type="ECO:0000259" key="17">
    <source>
        <dbReference type="PROSITE" id="PS50106"/>
    </source>
</evidence>
<feature type="active site" description="Charge relay system" evidence="14">
    <location>
        <position position="246"/>
    </location>
</feature>
<dbReference type="Pfam" id="PF13180">
    <property type="entry name" value="PDZ_2"/>
    <property type="match status" value="1"/>
</dbReference>
<dbReference type="PRINTS" id="PR00834">
    <property type="entry name" value="PROTEASES2C"/>
</dbReference>
<keyword evidence="10" id="KW-0378">Hydrolase</keyword>
<dbReference type="SUPFAM" id="SSF50494">
    <property type="entry name" value="Trypsin-like serine proteases"/>
    <property type="match status" value="1"/>
</dbReference>
<dbReference type="GO" id="GO:0006508">
    <property type="term" value="P:proteolysis"/>
    <property type="evidence" value="ECO:0007669"/>
    <property type="project" value="UniProtKB-KW"/>
</dbReference>
<comment type="subcellular location">
    <subcellularLocation>
        <location evidence="2">Periplasm</location>
    </subcellularLocation>
</comment>
<feature type="active site" description="Charge relay system" evidence="14">
    <location>
        <position position="173"/>
    </location>
</feature>
<evidence type="ECO:0000256" key="13">
    <source>
        <dbReference type="ARBA" id="ARBA00032850"/>
    </source>
</evidence>
<evidence type="ECO:0000256" key="9">
    <source>
        <dbReference type="ARBA" id="ARBA00022764"/>
    </source>
</evidence>
<evidence type="ECO:0000256" key="14">
    <source>
        <dbReference type="PIRSR" id="PIRSR611782-1"/>
    </source>
</evidence>
<dbReference type="PATRIC" id="fig|1526658.3.peg.1936"/>
<feature type="binding site" evidence="15">
    <location>
        <begin position="244"/>
        <end position="246"/>
    </location>
    <ligand>
        <name>substrate</name>
    </ligand>
</feature>
<evidence type="ECO:0000256" key="16">
    <source>
        <dbReference type="SAM" id="SignalP"/>
    </source>
</evidence>
<dbReference type="Gene3D" id="2.40.10.120">
    <property type="match status" value="1"/>
</dbReference>
<dbReference type="SUPFAM" id="SSF50156">
    <property type="entry name" value="PDZ domain-like"/>
    <property type="match status" value="2"/>
</dbReference>
<evidence type="ECO:0000256" key="6">
    <source>
        <dbReference type="ARBA" id="ARBA00022670"/>
    </source>
</evidence>
<evidence type="ECO:0000256" key="2">
    <source>
        <dbReference type="ARBA" id="ARBA00004418"/>
    </source>
</evidence>
<dbReference type="Pfam" id="PF13365">
    <property type="entry name" value="Trypsin_2"/>
    <property type="match status" value="1"/>
</dbReference>
<evidence type="ECO:0000256" key="15">
    <source>
        <dbReference type="PIRSR" id="PIRSR611782-2"/>
    </source>
</evidence>
<dbReference type="InterPro" id="IPR001478">
    <property type="entry name" value="PDZ"/>
</dbReference>
<dbReference type="RefSeq" id="WP_054211077.1">
    <property type="nucleotide sequence ID" value="NZ_LGSZ01000054.1"/>
</dbReference>
<protein>
    <recommendedName>
        <fullName evidence="5">Probable periplasmic serine endoprotease DegP-like</fullName>
        <ecNumber evidence="4">3.4.21.107</ecNumber>
    </recommendedName>
    <alternativeName>
        <fullName evidence="13">Protease Do</fullName>
    </alternativeName>
</protein>
<feature type="chain" id="PRO_5038640797" description="Probable periplasmic serine endoprotease DegP-like" evidence="16">
    <location>
        <begin position="33"/>
        <end position="501"/>
    </location>
</feature>
<dbReference type="PROSITE" id="PS50106">
    <property type="entry name" value="PDZ"/>
    <property type="match status" value="1"/>
</dbReference>
<dbReference type="CDD" id="cd10839">
    <property type="entry name" value="cpPDZ1_DegP-like"/>
    <property type="match status" value="1"/>
</dbReference>
<dbReference type="AlphaFoldDB" id="A0A0N1F1Z8"/>
<feature type="active site" description="Charge relay system" evidence="14">
    <location>
        <position position="143"/>
    </location>
</feature>
<feature type="binding site" evidence="15">
    <location>
        <position position="143"/>
    </location>
    <ligand>
        <name>substrate</name>
    </ligand>
</feature>
<keyword evidence="7 16" id="KW-0732">Signal</keyword>
<evidence type="ECO:0000256" key="10">
    <source>
        <dbReference type="ARBA" id="ARBA00022801"/>
    </source>
</evidence>
<dbReference type="NCBIfam" id="TIGR02037">
    <property type="entry name" value="degP_htrA_DO"/>
    <property type="match status" value="1"/>
</dbReference>
<evidence type="ECO:0000256" key="11">
    <source>
        <dbReference type="ARBA" id="ARBA00022825"/>
    </source>
</evidence>
<name>A0A0N1F1Z8_9HYPH</name>